<reference evidence="2 3" key="1">
    <citation type="journal article" date="2016" name="Nat. Commun.">
        <title>Thousands of microbial genomes shed light on interconnected biogeochemical processes in an aquifer system.</title>
        <authorList>
            <person name="Anantharaman K."/>
            <person name="Brown C.T."/>
            <person name="Hug L.A."/>
            <person name="Sharon I."/>
            <person name="Castelle C.J."/>
            <person name="Probst A.J."/>
            <person name="Thomas B.C."/>
            <person name="Singh A."/>
            <person name="Wilkins M.J."/>
            <person name="Karaoz U."/>
            <person name="Brodie E.L."/>
            <person name="Williams K.H."/>
            <person name="Hubbard S.S."/>
            <person name="Banfield J.F."/>
        </authorList>
    </citation>
    <scope>NUCLEOTIDE SEQUENCE [LARGE SCALE GENOMIC DNA]</scope>
</reference>
<name>A0A1F4W1H4_UNCKA</name>
<dbReference type="EMBL" id="MEVV01000012">
    <property type="protein sequence ID" value="OGC63272.1"/>
    <property type="molecule type" value="Genomic_DNA"/>
</dbReference>
<evidence type="ECO:0000256" key="1">
    <source>
        <dbReference type="SAM" id="Phobius"/>
    </source>
</evidence>
<keyword evidence="1" id="KW-0472">Membrane</keyword>
<organism evidence="2 3">
    <name type="scientific">candidate division WWE3 bacterium RIFOXYB1_FULL_42_27</name>
    <dbReference type="NCBI Taxonomy" id="1802638"/>
    <lineage>
        <taxon>Bacteria</taxon>
        <taxon>Katanobacteria</taxon>
    </lineage>
</organism>
<keyword evidence="1" id="KW-1133">Transmembrane helix</keyword>
<keyword evidence="1" id="KW-0812">Transmembrane</keyword>
<gene>
    <name evidence="2" type="ORF">A2399_02485</name>
</gene>
<evidence type="ECO:0000313" key="3">
    <source>
        <dbReference type="Proteomes" id="UP000177955"/>
    </source>
</evidence>
<sequence>MPKFLYTVLFLFVLSASFLAYSLLVLKPNSYVYIFVFLVSLFLFLTGLFSTTGFFIAAKTLHKEGDPRFIFRKVLKISAYAAFGISIFFFLRGFKLVSLLNITLSLSFYLVLGYQLFVHGRNER</sequence>
<protein>
    <submittedName>
        <fullName evidence="2">Uncharacterized protein</fullName>
    </submittedName>
</protein>
<accession>A0A1F4W1H4</accession>
<feature type="transmembrane region" description="Helical" evidence="1">
    <location>
        <begin position="32"/>
        <end position="58"/>
    </location>
</feature>
<feature type="transmembrane region" description="Helical" evidence="1">
    <location>
        <begin position="97"/>
        <end position="118"/>
    </location>
</feature>
<evidence type="ECO:0000313" key="2">
    <source>
        <dbReference type="EMBL" id="OGC63272.1"/>
    </source>
</evidence>
<dbReference type="AlphaFoldDB" id="A0A1F4W1H4"/>
<proteinExistence type="predicted"/>
<feature type="transmembrane region" description="Helical" evidence="1">
    <location>
        <begin position="70"/>
        <end position="91"/>
    </location>
</feature>
<comment type="caution">
    <text evidence="2">The sequence shown here is derived from an EMBL/GenBank/DDBJ whole genome shotgun (WGS) entry which is preliminary data.</text>
</comment>
<dbReference type="Proteomes" id="UP000177955">
    <property type="component" value="Unassembled WGS sequence"/>
</dbReference>